<reference evidence="9" key="1">
    <citation type="submission" date="2015-07" db="EMBL/GenBank/DDBJ databases">
        <title>Fjat-10036 dsm4.</title>
        <authorList>
            <person name="Liu B."/>
            <person name="Wang J."/>
            <person name="Zhu Y."/>
            <person name="Liu G."/>
            <person name="Chen Q."/>
            <person name="Chen Z."/>
            <person name="Lan J."/>
            <person name="Che J."/>
            <person name="Ge C."/>
            <person name="Shi H."/>
            <person name="Pan Z."/>
            <person name="Liu X."/>
        </authorList>
    </citation>
    <scope>NUCLEOTIDE SEQUENCE [LARGE SCALE GENOMIC DNA]</scope>
    <source>
        <strain evidence="9">DSM 4</strain>
    </source>
</reference>
<keyword evidence="9" id="KW-1185">Reference proteome</keyword>
<evidence type="ECO:0000256" key="2">
    <source>
        <dbReference type="ARBA" id="ARBA00022679"/>
    </source>
</evidence>
<dbReference type="Gene3D" id="3.90.120.10">
    <property type="entry name" value="DNA Methylase, subunit A, domain 2"/>
    <property type="match status" value="1"/>
</dbReference>
<dbReference type="Proteomes" id="UP000037109">
    <property type="component" value="Unassembled WGS sequence"/>
</dbReference>
<dbReference type="InterPro" id="IPR050390">
    <property type="entry name" value="C5-Methyltransferase"/>
</dbReference>
<protein>
    <recommendedName>
        <fullName evidence="7">Cytosine-specific methyltransferase</fullName>
        <ecNumber evidence="7">2.1.1.37</ecNumber>
    </recommendedName>
</protein>
<dbReference type="PROSITE" id="PS00094">
    <property type="entry name" value="C5_MTASE_1"/>
    <property type="match status" value="1"/>
</dbReference>
<keyword evidence="4" id="KW-0680">Restriction system</keyword>
<dbReference type="GO" id="GO:0044027">
    <property type="term" value="P:negative regulation of gene expression via chromosomal CpG island methylation"/>
    <property type="evidence" value="ECO:0007669"/>
    <property type="project" value="TreeGrafter"/>
</dbReference>
<dbReference type="GO" id="GO:0032259">
    <property type="term" value="P:methylation"/>
    <property type="evidence" value="ECO:0007669"/>
    <property type="project" value="UniProtKB-KW"/>
</dbReference>
<dbReference type="PANTHER" id="PTHR10629:SF52">
    <property type="entry name" value="DNA (CYTOSINE-5)-METHYLTRANSFERASE 1"/>
    <property type="match status" value="1"/>
</dbReference>
<dbReference type="Pfam" id="PF00145">
    <property type="entry name" value="DNA_methylase"/>
    <property type="match status" value="1"/>
</dbReference>
<dbReference type="AlphaFoldDB" id="A0A0M0GD80"/>
<evidence type="ECO:0000313" key="9">
    <source>
        <dbReference type="Proteomes" id="UP000037109"/>
    </source>
</evidence>
<dbReference type="EMBL" id="LGUF01000007">
    <property type="protein sequence ID" value="KON87467.1"/>
    <property type="molecule type" value="Genomic_DNA"/>
</dbReference>
<keyword evidence="2 5" id="KW-0808">Transferase</keyword>
<dbReference type="EC" id="2.1.1.37" evidence="7"/>
<evidence type="ECO:0000256" key="7">
    <source>
        <dbReference type="RuleBase" id="RU000417"/>
    </source>
</evidence>
<proteinExistence type="inferred from homology"/>
<dbReference type="InterPro" id="IPR029063">
    <property type="entry name" value="SAM-dependent_MTases_sf"/>
</dbReference>
<evidence type="ECO:0000313" key="8">
    <source>
        <dbReference type="EMBL" id="KON87467.1"/>
    </source>
</evidence>
<dbReference type="REBASE" id="130831">
    <property type="entry name" value="M.SglW25ORF11940P"/>
</dbReference>
<organism evidence="8 9">
    <name type="scientific">Sporosarcina globispora</name>
    <name type="common">Bacillus globisporus</name>
    <dbReference type="NCBI Taxonomy" id="1459"/>
    <lineage>
        <taxon>Bacteria</taxon>
        <taxon>Bacillati</taxon>
        <taxon>Bacillota</taxon>
        <taxon>Bacilli</taxon>
        <taxon>Bacillales</taxon>
        <taxon>Caryophanaceae</taxon>
        <taxon>Sporosarcina</taxon>
    </lineage>
</organism>
<dbReference type="PANTHER" id="PTHR10629">
    <property type="entry name" value="CYTOSINE-SPECIFIC METHYLTRANSFERASE"/>
    <property type="match status" value="1"/>
</dbReference>
<comment type="catalytic activity">
    <reaction evidence="7">
        <text>a 2'-deoxycytidine in DNA + S-adenosyl-L-methionine = a 5-methyl-2'-deoxycytidine in DNA + S-adenosyl-L-homocysteine + H(+)</text>
        <dbReference type="Rhea" id="RHEA:13681"/>
        <dbReference type="Rhea" id="RHEA-COMP:11369"/>
        <dbReference type="Rhea" id="RHEA-COMP:11370"/>
        <dbReference type="ChEBI" id="CHEBI:15378"/>
        <dbReference type="ChEBI" id="CHEBI:57856"/>
        <dbReference type="ChEBI" id="CHEBI:59789"/>
        <dbReference type="ChEBI" id="CHEBI:85452"/>
        <dbReference type="ChEBI" id="CHEBI:85454"/>
        <dbReference type="EC" id="2.1.1.37"/>
    </reaction>
</comment>
<evidence type="ECO:0000256" key="5">
    <source>
        <dbReference type="PROSITE-ProRule" id="PRU01016"/>
    </source>
</evidence>
<dbReference type="CDD" id="cd00315">
    <property type="entry name" value="Cyt_C5_DNA_methylase"/>
    <property type="match status" value="1"/>
</dbReference>
<dbReference type="GO" id="GO:0003677">
    <property type="term" value="F:DNA binding"/>
    <property type="evidence" value="ECO:0007669"/>
    <property type="project" value="TreeGrafter"/>
</dbReference>
<dbReference type="RefSeq" id="WP_053434824.1">
    <property type="nucleotide sequence ID" value="NZ_LGUF01000007.1"/>
</dbReference>
<sequence length="316" mass="35608">MTKPKVISLFSGAGGMDLGFINAGFEVVWAIDFEPDACETYSKNIGDHIVCEDITQVKTENLPDCDIIIGGSPCQGFSNANRQTNFLDNPKNLMVREYIRVVKDKQPKVFVLENVPRLLTAGKGKFLNEIKEQLSNYHIEVKVLNAVDHGIAQKRRRAILIGSLIGEIKHPVAKKETMTIRDVLTNISDELPNQDEYRASRESTIEKMKLIKQGDNVHSLPASYNVSPNTHENVYRRLDLNEPSHTLAHAGKTVTIHPTEDRIISIREAARIQSFPDDFTFYGDLNSKYQQLANAVPPKMAEEIAKEIHKHIHNKN</sequence>
<keyword evidence="1 5" id="KW-0489">Methyltransferase</keyword>
<dbReference type="InterPro" id="IPR001525">
    <property type="entry name" value="C5_MeTfrase"/>
</dbReference>
<dbReference type="GO" id="GO:0009307">
    <property type="term" value="P:DNA restriction-modification system"/>
    <property type="evidence" value="ECO:0007669"/>
    <property type="project" value="UniProtKB-KW"/>
</dbReference>
<dbReference type="STRING" id="1459.AF332_11940"/>
<comment type="caution">
    <text evidence="8">The sequence shown here is derived from an EMBL/GenBank/DDBJ whole genome shotgun (WGS) entry which is preliminary data.</text>
</comment>
<dbReference type="GO" id="GO:0003886">
    <property type="term" value="F:DNA (cytosine-5-)-methyltransferase activity"/>
    <property type="evidence" value="ECO:0007669"/>
    <property type="project" value="UniProtKB-EC"/>
</dbReference>
<evidence type="ECO:0000256" key="1">
    <source>
        <dbReference type="ARBA" id="ARBA00022603"/>
    </source>
</evidence>
<dbReference type="PATRIC" id="fig|1459.3.peg.2575"/>
<comment type="similarity">
    <text evidence="5 6">Belongs to the class I-like SAM-binding methyltransferase superfamily. C5-methyltransferase family.</text>
</comment>
<dbReference type="NCBIfam" id="TIGR00675">
    <property type="entry name" value="dcm"/>
    <property type="match status" value="1"/>
</dbReference>
<accession>A0A0M0GD80</accession>
<dbReference type="Gene3D" id="3.40.50.150">
    <property type="entry name" value="Vaccinia Virus protein VP39"/>
    <property type="match status" value="1"/>
</dbReference>
<name>A0A0M0GD80_SPOGL</name>
<dbReference type="PRINTS" id="PR00105">
    <property type="entry name" value="C5METTRFRASE"/>
</dbReference>
<keyword evidence="3 5" id="KW-0949">S-adenosyl-L-methionine</keyword>
<dbReference type="SUPFAM" id="SSF53335">
    <property type="entry name" value="S-adenosyl-L-methionine-dependent methyltransferases"/>
    <property type="match status" value="1"/>
</dbReference>
<evidence type="ECO:0000256" key="6">
    <source>
        <dbReference type="RuleBase" id="RU000416"/>
    </source>
</evidence>
<dbReference type="InterPro" id="IPR018117">
    <property type="entry name" value="C5_DNA_meth_AS"/>
</dbReference>
<gene>
    <name evidence="8" type="ORF">AF332_11940</name>
</gene>
<dbReference type="OrthoDB" id="9813719at2"/>
<evidence type="ECO:0000256" key="4">
    <source>
        <dbReference type="ARBA" id="ARBA00022747"/>
    </source>
</evidence>
<dbReference type="PROSITE" id="PS51679">
    <property type="entry name" value="SAM_MT_C5"/>
    <property type="match status" value="1"/>
</dbReference>
<evidence type="ECO:0000256" key="3">
    <source>
        <dbReference type="ARBA" id="ARBA00022691"/>
    </source>
</evidence>
<feature type="active site" evidence="5">
    <location>
        <position position="74"/>
    </location>
</feature>